<sequence>MWPFKSTKQKSRQKDFEDALLSTGKALRPKLSALDTENSVPDVFATYEIVVEFGSLIAAIRRASLPFPIEEDGWAMRLVAAPPLSNDALQILSFIKPLFVRCQTAHDLMFAVAMSLAPEYVKARTSVSASPYGLVL</sequence>
<comment type="caution">
    <text evidence="1">The sequence shown here is derived from an EMBL/GenBank/DDBJ whole genome shotgun (WGS) entry which is preliminary data.</text>
</comment>
<dbReference type="EMBL" id="DUMN01000535">
    <property type="protein sequence ID" value="HHV69688.1"/>
    <property type="molecule type" value="Genomic_DNA"/>
</dbReference>
<dbReference type="AlphaFoldDB" id="A0A7V6PF63"/>
<accession>A0A7V6PF63</accession>
<evidence type="ECO:0000313" key="1">
    <source>
        <dbReference type="EMBL" id="HHV69688.1"/>
    </source>
</evidence>
<gene>
    <name evidence="1" type="ORF">GXX48_18935</name>
</gene>
<reference evidence="1 2" key="1">
    <citation type="journal article" date="2020" name="Biotechnol. Biofuels">
        <title>New insights from the biogas microbiome by comprehensive genome-resolved metagenomics of nearly 1600 species originating from multiple anaerobic digesters.</title>
        <authorList>
            <person name="Campanaro S."/>
            <person name="Treu L."/>
            <person name="Rodriguez-R L.M."/>
            <person name="Kovalovszki A."/>
            <person name="Ziels R.M."/>
            <person name="Maus I."/>
            <person name="Zhu X."/>
            <person name="Kougias P.G."/>
            <person name="Basile A."/>
            <person name="Luo G."/>
            <person name="Schluter A."/>
            <person name="Konstantinidis K.T."/>
            <person name="Angelidaki I."/>
        </authorList>
    </citation>
    <scope>NUCLEOTIDE SEQUENCE [LARGE SCALE GENOMIC DNA]</scope>
    <source>
        <strain evidence="1">AS04akNAM_66</strain>
    </source>
</reference>
<evidence type="ECO:0000313" key="2">
    <source>
        <dbReference type="Proteomes" id="UP000551563"/>
    </source>
</evidence>
<dbReference type="Proteomes" id="UP000551563">
    <property type="component" value="Unassembled WGS sequence"/>
</dbReference>
<protein>
    <submittedName>
        <fullName evidence="1">Uncharacterized protein</fullName>
    </submittedName>
</protein>
<name>A0A7V6PF63_9HYPH</name>
<proteinExistence type="predicted"/>
<organism evidence="1 2">
    <name type="scientific">Brucella intermedia</name>
    <dbReference type="NCBI Taxonomy" id="94625"/>
    <lineage>
        <taxon>Bacteria</taxon>
        <taxon>Pseudomonadati</taxon>
        <taxon>Pseudomonadota</taxon>
        <taxon>Alphaproteobacteria</taxon>
        <taxon>Hyphomicrobiales</taxon>
        <taxon>Brucellaceae</taxon>
        <taxon>Brucella/Ochrobactrum group</taxon>
        <taxon>Brucella</taxon>
    </lineage>
</organism>